<sequence>MDSSSSSSASHIEHKRVWELKNRTTVVMESDSPGQPRSRAFTMFSKLSDVKKTFISPYWTANGVAGGQSKNEETMDDMRPRTKSSPSSPNSRNVTNPTSASPWTSRAANSMQKRSIKKQQYYGCLEFPPPSSSSASVSEDEARTPIGATKSIIFFRLEPAAFEQTSTNDVYQGDEGCPPSPVILEDPENETRWYYRYFLGKEHQNYAGIDNNKSPYFLSVRVDDNPESHKYRAIMWQNMELLNLEEQEILINFKCGIIFSFCNQKSDDDMLSNEFGNADFDNFLHLLGDKISLENWPRFRGGLDARTNSTGTHSFYTNFQDYEIMFHVSTLLPYSKGNKQQLERKRHIGNDIVNIIFESGGDPKQQKFRPSFVKSKFTHIFAVVTFDFSVNCY</sequence>
<feature type="region of interest" description="Disordered" evidence="2">
    <location>
        <begin position="61"/>
        <end position="112"/>
    </location>
</feature>
<evidence type="ECO:0000256" key="2">
    <source>
        <dbReference type="SAM" id="MobiDB-lite"/>
    </source>
</evidence>
<reference evidence="5" key="1">
    <citation type="submission" date="2022-11" db="UniProtKB">
        <authorList>
            <consortium name="WormBaseParasite"/>
        </authorList>
    </citation>
    <scope>IDENTIFICATION</scope>
</reference>
<feature type="domain" description="Rap-GAP" evidence="3">
    <location>
        <begin position="241"/>
        <end position="393"/>
    </location>
</feature>
<dbReference type="InterPro" id="IPR000331">
    <property type="entry name" value="Rap/Ran_GAP_dom"/>
</dbReference>
<dbReference type="Pfam" id="PF21022">
    <property type="entry name" value="Rap-GAP_dimer"/>
    <property type="match status" value="1"/>
</dbReference>
<dbReference type="PROSITE" id="PS50085">
    <property type="entry name" value="RAPGAP"/>
    <property type="match status" value="1"/>
</dbReference>
<organism evidence="4 5">
    <name type="scientific">Romanomermis culicivorax</name>
    <name type="common">Nematode worm</name>
    <dbReference type="NCBI Taxonomy" id="13658"/>
    <lineage>
        <taxon>Eukaryota</taxon>
        <taxon>Metazoa</taxon>
        <taxon>Ecdysozoa</taxon>
        <taxon>Nematoda</taxon>
        <taxon>Enoplea</taxon>
        <taxon>Dorylaimia</taxon>
        <taxon>Mermithida</taxon>
        <taxon>Mermithoidea</taxon>
        <taxon>Mermithidae</taxon>
        <taxon>Romanomermis</taxon>
    </lineage>
</organism>
<dbReference type="GO" id="GO:0051056">
    <property type="term" value="P:regulation of small GTPase mediated signal transduction"/>
    <property type="evidence" value="ECO:0007669"/>
    <property type="project" value="InterPro"/>
</dbReference>
<dbReference type="WBParaSite" id="nRc.2.0.1.t12863-RA">
    <property type="protein sequence ID" value="nRc.2.0.1.t12863-RA"/>
    <property type="gene ID" value="nRc.2.0.1.g12863"/>
</dbReference>
<proteinExistence type="predicted"/>
<dbReference type="AlphaFoldDB" id="A0A915IG29"/>
<evidence type="ECO:0000313" key="4">
    <source>
        <dbReference type="Proteomes" id="UP000887565"/>
    </source>
</evidence>
<keyword evidence="1" id="KW-0343">GTPase activation</keyword>
<keyword evidence="4" id="KW-1185">Reference proteome</keyword>
<accession>A0A915IG29</accession>
<evidence type="ECO:0000313" key="5">
    <source>
        <dbReference type="WBParaSite" id="nRc.2.0.1.t12863-RA"/>
    </source>
</evidence>
<dbReference type="Gene3D" id="3.30.1120.160">
    <property type="match status" value="1"/>
</dbReference>
<dbReference type="GO" id="GO:0005096">
    <property type="term" value="F:GTPase activator activity"/>
    <property type="evidence" value="ECO:0007669"/>
    <property type="project" value="UniProtKB-KW"/>
</dbReference>
<dbReference type="Pfam" id="PF02145">
    <property type="entry name" value="Rap_GAP"/>
    <property type="match status" value="1"/>
</dbReference>
<dbReference type="PANTHER" id="PTHR15711:SF62">
    <property type="entry name" value="GTPASE-ACTIVATING RAP_RAN-GAP DOMAIN-LIKE PROTEIN 3"/>
    <property type="match status" value="1"/>
</dbReference>
<name>A0A915IG29_ROMCU</name>
<dbReference type="InterPro" id="IPR050989">
    <property type="entry name" value="Rap1_Ran_GAP"/>
</dbReference>
<dbReference type="PANTHER" id="PTHR15711">
    <property type="entry name" value="RAP GTPASE-ACTIVATING PROTEIN"/>
    <property type="match status" value="1"/>
</dbReference>
<dbReference type="InterPro" id="IPR035974">
    <property type="entry name" value="Rap/Ran-GAP_sf"/>
</dbReference>
<protein>
    <submittedName>
        <fullName evidence="5">Rap-GAP domain-containing protein</fullName>
    </submittedName>
</protein>
<feature type="compositionally biased region" description="Basic and acidic residues" evidence="2">
    <location>
        <begin position="70"/>
        <end position="80"/>
    </location>
</feature>
<dbReference type="SUPFAM" id="SSF111347">
    <property type="entry name" value="Rap/Ran-GAP"/>
    <property type="match status" value="1"/>
</dbReference>
<feature type="compositionally biased region" description="Polar residues" evidence="2">
    <location>
        <begin position="83"/>
        <end position="112"/>
    </location>
</feature>
<evidence type="ECO:0000259" key="3">
    <source>
        <dbReference type="PROSITE" id="PS50085"/>
    </source>
</evidence>
<dbReference type="Proteomes" id="UP000887565">
    <property type="component" value="Unplaced"/>
</dbReference>
<evidence type="ECO:0000256" key="1">
    <source>
        <dbReference type="ARBA" id="ARBA00022468"/>
    </source>
</evidence>
<dbReference type="Gene3D" id="3.40.50.11210">
    <property type="entry name" value="Rap/Ran-GAP"/>
    <property type="match status" value="1"/>
</dbReference>